<name>A0A1G2CXY8_9BACT</name>
<dbReference type="Proteomes" id="UP000177122">
    <property type="component" value="Unassembled WGS sequence"/>
</dbReference>
<dbReference type="PROSITE" id="PS50943">
    <property type="entry name" value="HTH_CROC1"/>
    <property type="match status" value="1"/>
</dbReference>
<proteinExistence type="predicted"/>
<feature type="domain" description="HTH cro/C1-type" evidence="1">
    <location>
        <begin position="32"/>
        <end position="70"/>
    </location>
</feature>
<dbReference type="GO" id="GO:0003677">
    <property type="term" value="F:DNA binding"/>
    <property type="evidence" value="ECO:0007669"/>
    <property type="project" value="InterPro"/>
</dbReference>
<organism evidence="2 3">
    <name type="scientific">Candidatus Lloydbacteria bacterium RIFCSPHIGHO2_01_FULL_49_22</name>
    <dbReference type="NCBI Taxonomy" id="1798658"/>
    <lineage>
        <taxon>Bacteria</taxon>
        <taxon>Candidatus Lloydiibacteriota</taxon>
    </lineage>
</organism>
<dbReference type="CDD" id="cd00093">
    <property type="entry name" value="HTH_XRE"/>
    <property type="match status" value="1"/>
</dbReference>
<dbReference type="InterPro" id="IPR001387">
    <property type="entry name" value="Cro/C1-type_HTH"/>
</dbReference>
<dbReference type="Pfam" id="PF01381">
    <property type="entry name" value="HTH_3"/>
    <property type="match status" value="1"/>
</dbReference>
<evidence type="ECO:0000313" key="3">
    <source>
        <dbReference type="Proteomes" id="UP000177122"/>
    </source>
</evidence>
<dbReference type="AlphaFoldDB" id="A0A1G2CXY8"/>
<protein>
    <recommendedName>
        <fullName evidence="1">HTH cro/C1-type domain-containing protein</fullName>
    </recommendedName>
</protein>
<sequence length="116" mass="12633">MKHNKNSVNFAIEQLGQKVALKRSGSGMRDTSAEIGISPATLSRIERGYMPDIGTFQKVCTWLNIDPGEILGAKTHVSEVQMATVHFRKKQTVAPETAQALAQLIIAVQNNVLASE</sequence>
<evidence type="ECO:0000313" key="2">
    <source>
        <dbReference type="EMBL" id="OGZ05511.1"/>
    </source>
</evidence>
<dbReference type="InterPro" id="IPR010982">
    <property type="entry name" value="Lambda_DNA-bd_dom_sf"/>
</dbReference>
<dbReference type="SUPFAM" id="SSF47413">
    <property type="entry name" value="lambda repressor-like DNA-binding domains"/>
    <property type="match status" value="1"/>
</dbReference>
<gene>
    <name evidence="2" type="ORF">A2845_05900</name>
</gene>
<dbReference type="EMBL" id="MHLI01000010">
    <property type="protein sequence ID" value="OGZ05511.1"/>
    <property type="molecule type" value="Genomic_DNA"/>
</dbReference>
<reference evidence="2 3" key="1">
    <citation type="journal article" date="2016" name="Nat. Commun.">
        <title>Thousands of microbial genomes shed light on interconnected biogeochemical processes in an aquifer system.</title>
        <authorList>
            <person name="Anantharaman K."/>
            <person name="Brown C.T."/>
            <person name="Hug L.A."/>
            <person name="Sharon I."/>
            <person name="Castelle C.J."/>
            <person name="Probst A.J."/>
            <person name="Thomas B.C."/>
            <person name="Singh A."/>
            <person name="Wilkins M.J."/>
            <person name="Karaoz U."/>
            <person name="Brodie E.L."/>
            <person name="Williams K.H."/>
            <person name="Hubbard S.S."/>
            <person name="Banfield J.F."/>
        </authorList>
    </citation>
    <scope>NUCLEOTIDE SEQUENCE [LARGE SCALE GENOMIC DNA]</scope>
</reference>
<comment type="caution">
    <text evidence="2">The sequence shown here is derived from an EMBL/GenBank/DDBJ whole genome shotgun (WGS) entry which is preliminary data.</text>
</comment>
<accession>A0A1G2CXY8</accession>
<evidence type="ECO:0000259" key="1">
    <source>
        <dbReference type="PROSITE" id="PS50943"/>
    </source>
</evidence>
<dbReference type="Gene3D" id="1.10.260.40">
    <property type="entry name" value="lambda repressor-like DNA-binding domains"/>
    <property type="match status" value="1"/>
</dbReference>